<organism evidence="1">
    <name type="scientific">Rhizophora mucronata</name>
    <name type="common">Asiatic mangrove</name>
    <dbReference type="NCBI Taxonomy" id="61149"/>
    <lineage>
        <taxon>Eukaryota</taxon>
        <taxon>Viridiplantae</taxon>
        <taxon>Streptophyta</taxon>
        <taxon>Embryophyta</taxon>
        <taxon>Tracheophyta</taxon>
        <taxon>Spermatophyta</taxon>
        <taxon>Magnoliopsida</taxon>
        <taxon>eudicotyledons</taxon>
        <taxon>Gunneridae</taxon>
        <taxon>Pentapetalae</taxon>
        <taxon>rosids</taxon>
        <taxon>fabids</taxon>
        <taxon>Malpighiales</taxon>
        <taxon>Rhizophoraceae</taxon>
        <taxon>Rhizophora</taxon>
    </lineage>
</organism>
<reference evidence="1" key="1">
    <citation type="submission" date="2018-02" db="EMBL/GenBank/DDBJ databases">
        <title>Rhizophora mucronata_Transcriptome.</title>
        <authorList>
            <person name="Meera S.P."/>
            <person name="Sreeshan A."/>
            <person name="Augustine A."/>
        </authorList>
    </citation>
    <scope>NUCLEOTIDE SEQUENCE</scope>
    <source>
        <tissue evidence="1">Leaf</tissue>
    </source>
</reference>
<name>A0A2P2PCG2_RHIMU</name>
<accession>A0A2P2PCG2</accession>
<sequence>MSIITHQLAKLKTSRQLPERKYKFKELKLERSPKASAQVRIIPFLLSFCLPSRKPTLH</sequence>
<evidence type="ECO:0000313" key="1">
    <source>
        <dbReference type="EMBL" id="MBX52359.1"/>
    </source>
</evidence>
<dbReference type="AlphaFoldDB" id="A0A2P2PCG2"/>
<protein>
    <submittedName>
        <fullName evidence="1">Uncharacterized protein</fullName>
    </submittedName>
</protein>
<proteinExistence type="predicted"/>
<dbReference type="EMBL" id="GGEC01071875">
    <property type="protein sequence ID" value="MBX52359.1"/>
    <property type="molecule type" value="Transcribed_RNA"/>
</dbReference>